<dbReference type="Proteomes" id="UP001186944">
    <property type="component" value="Unassembled WGS sequence"/>
</dbReference>
<dbReference type="EMBL" id="VSWD01000001">
    <property type="protein sequence ID" value="KAK3109133.1"/>
    <property type="molecule type" value="Genomic_DNA"/>
</dbReference>
<gene>
    <name evidence="2" type="ORF">FSP39_023624</name>
</gene>
<feature type="transmembrane region" description="Helical" evidence="1">
    <location>
        <begin position="129"/>
        <end position="152"/>
    </location>
</feature>
<keyword evidence="1" id="KW-0472">Membrane</keyword>
<accession>A0AA89CB85</accession>
<sequence>MFSKIVFFLTGLKCDCTTDECLDKGTRTCHGNYCYSETYNNIVENGCMEDWSQLLCENRHSAKLRLLPQRVAFCCSNRDFCNKNIVPTKAPKKDIPPFFDDKPYSQHTDAPDCPCAQSKKDNSKMINPIYIAVPVAGVCVLLALIIFAMYLLRRRNVYYDRYQYPRTISAHAPPSHQLHHQHINSSENKCSAAACKINRCTDSERSSSGSESKLFI</sequence>
<dbReference type="AlphaFoldDB" id="A0AA89CB85"/>
<proteinExistence type="predicted"/>
<evidence type="ECO:0000313" key="3">
    <source>
        <dbReference type="Proteomes" id="UP001186944"/>
    </source>
</evidence>
<dbReference type="Gene3D" id="2.10.60.10">
    <property type="entry name" value="CD59"/>
    <property type="match status" value="1"/>
</dbReference>
<evidence type="ECO:0000313" key="2">
    <source>
        <dbReference type="EMBL" id="KAK3109133.1"/>
    </source>
</evidence>
<name>A0AA89CB85_PINIB</name>
<organism evidence="2 3">
    <name type="scientific">Pinctada imbricata</name>
    <name type="common">Atlantic pearl-oyster</name>
    <name type="synonym">Pinctada martensii</name>
    <dbReference type="NCBI Taxonomy" id="66713"/>
    <lineage>
        <taxon>Eukaryota</taxon>
        <taxon>Metazoa</taxon>
        <taxon>Spiralia</taxon>
        <taxon>Lophotrochozoa</taxon>
        <taxon>Mollusca</taxon>
        <taxon>Bivalvia</taxon>
        <taxon>Autobranchia</taxon>
        <taxon>Pteriomorphia</taxon>
        <taxon>Pterioida</taxon>
        <taxon>Pterioidea</taxon>
        <taxon>Pteriidae</taxon>
        <taxon>Pinctada</taxon>
    </lineage>
</organism>
<evidence type="ECO:0008006" key="4">
    <source>
        <dbReference type="Google" id="ProtNLM"/>
    </source>
</evidence>
<dbReference type="InterPro" id="IPR045860">
    <property type="entry name" value="Snake_toxin-like_sf"/>
</dbReference>
<reference evidence="2" key="1">
    <citation type="submission" date="2019-08" db="EMBL/GenBank/DDBJ databases">
        <title>The improved chromosome-level genome for the pearl oyster Pinctada fucata martensii using PacBio sequencing and Hi-C.</title>
        <authorList>
            <person name="Zheng Z."/>
        </authorList>
    </citation>
    <scope>NUCLEOTIDE SEQUENCE</scope>
    <source>
        <strain evidence="2">ZZ-2019</strain>
        <tissue evidence="2">Adductor muscle</tissue>
    </source>
</reference>
<keyword evidence="1" id="KW-0812">Transmembrane</keyword>
<keyword evidence="3" id="KW-1185">Reference proteome</keyword>
<evidence type="ECO:0000256" key="1">
    <source>
        <dbReference type="SAM" id="Phobius"/>
    </source>
</evidence>
<dbReference type="SUPFAM" id="SSF57302">
    <property type="entry name" value="Snake toxin-like"/>
    <property type="match status" value="1"/>
</dbReference>
<comment type="caution">
    <text evidence="2">The sequence shown here is derived from an EMBL/GenBank/DDBJ whole genome shotgun (WGS) entry which is preliminary data.</text>
</comment>
<protein>
    <recommendedName>
        <fullName evidence="4">Activin types I and II receptor domain-containing protein</fullName>
    </recommendedName>
</protein>
<keyword evidence="1" id="KW-1133">Transmembrane helix</keyword>